<dbReference type="RefSeq" id="YP_009201761.1">
    <property type="nucleotide sequence ID" value="NC_028834.1"/>
</dbReference>
<dbReference type="Proteomes" id="UP000031726">
    <property type="component" value="Segment"/>
</dbReference>
<evidence type="ECO:0000313" key="2">
    <source>
        <dbReference type="Proteomes" id="UP000031726"/>
    </source>
</evidence>
<sequence>MADYGFRARNGVNEVQLDSTYKNFSLLARGIAYATQAAIHVNFKFATVVVPPTIGMVGFRCARPCTLASIYPSGGNLVLSFLVHSPGVSGEPVYWYLFDEPVYGSSMGGNYAMRLKNAAGQITHDSRMDYMKFSGFDSGTLTDLPTTQSGGAPNYRFVTYPGTLPAVVQGITCSSQEEVPIGVGPGVQYMQFYFWQMFAQINQSIGTTLCVQDFGPSTTPVNILSIRRENYSFTVIDVARYG</sequence>
<protein>
    <submittedName>
        <fullName evidence="1">Uncharacterized protein</fullName>
    </submittedName>
</protein>
<gene>
    <name evidence="1" type="ORF">JWAP_00027</name>
</gene>
<dbReference type="KEGG" id="vg:26628933"/>
<accession>A0A0B5A5A1</accession>
<proteinExistence type="predicted"/>
<keyword evidence="2" id="KW-1185">Reference proteome</keyword>
<dbReference type="GeneID" id="26628933"/>
<name>A0A0B5A5A1_9CAUD</name>
<dbReference type="EMBL" id="KP202970">
    <property type="protein sequence ID" value="AJD82860.1"/>
    <property type="molecule type" value="Genomic_DNA"/>
</dbReference>
<evidence type="ECO:0000313" key="1">
    <source>
        <dbReference type="EMBL" id="AJD82860.1"/>
    </source>
</evidence>
<reference evidence="1 2" key="1">
    <citation type="submission" date="2014-11" db="EMBL/GenBank/DDBJ databases">
        <title>Characterization and genome comparisons of three Achromobacter phages of the Siphoviridae family.</title>
        <authorList>
            <person name="Dreiseikelmann B."/>
            <person name="Bunk B."/>
            <person name="Rohde M."/>
            <person name="Wittmann J."/>
        </authorList>
    </citation>
    <scope>NUCLEOTIDE SEQUENCE [LARGE SCALE GENOMIC DNA]</scope>
</reference>
<organism evidence="1 2">
    <name type="scientific">Achromobacter phage 83-24</name>
    <dbReference type="NCBI Taxonomy" id="1589747"/>
    <lineage>
        <taxon>Viruses</taxon>
        <taxon>Duplodnaviria</taxon>
        <taxon>Heunggongvirae</taxon>
        <taxon>Uroviricota</taxon>
        <taxon>Caudoviricetes</taxon>
        <taxon>Steinhofvirus</taxon>
        <taxon>Steinhofvirus sv8324</taxon>
    </lineage>
</organism>